<evidence type="ECO:0000313" key="1">
    <source>
        <dbReference type="EMBL" id="KAH7652305.1"/>
    </source>
</evidence>
<evidence type="ECO:0000313" key="2">
    <source>
        <dbReference type="Proteomes" id="UP000827976"/>
    </source>
</evidence>
<proteinExistence type="predicted"/>
<keyword evidence="2" id="KW-1185">Reference proteome</keyword>
<dbReference type="Proteomes" id="UP000827976">
    <property type="component" value="Chromosome 19"/>
</dbReference>
<dbReference type="EMBL" id="CM037029">
    <property type="protein sequence ID" value="KAH7652305.1"/>
    <property type="molecule type" value="Genomic_DNA"/>
</dbReference>
<protein>
    <submittedName>
        <fullName evidence="1">Prenylated rab acceptor PRA1 protein</fullName>
    </submittedName>
</protein>
<accession>A0ACB7TVN8</accession>
<name>A0ACB7TVN8_DIOAL</name>
<reference evidence="2" key="1">
    <citation type="journal article" date="2022" name="Nat. Commun.">
        <title>Chromosome evolution and the genetic basis of agronomically important traits in greater yam.</title>
        <authorList>
            <person name="Bredeson J.V."/>
            <person name="Lyons J.B."/>
            <person name="Oniyinde I.O."/>
            <person name="Okereke N.R."/>
            <person name="Kolade O."/>
            <person name="Nnabue I."/>
            <person name="Nwadili C.O."/>
            <person name="Hribova E."/>
            <person name="Parker M."/>
            <person name="Nwogha J."/>
            <person name="Shu S."/>
            <person name="Carlson J."/>
            <person name="Kariba R."/>
            <person name="Muthemba S."/>
            <person name="Knop K."/>
            <person name="Barton G.J."/>
            <person name="Sherwood A.V."/>
            <person name="Lopez-Montes A."/>
            <person name="Asiedu R."/>
            <person name="Jamnadass R."/>
            <person name="Muchugi A."/>
            <person name="Goodstein D."/>
            <person name="Egesi C.N."/>
            <person name="Featherston J."/>
            <person name="Asfaw A."/>
            <person name="Simpson G.G."/>
            <person name="Dolezel J."/>
            <person name="Hendre P.S."/>
            <person name="Van Deynze A."/>
            <person name="Kumar P.L."/>
            <person name="Obidiegwu J.E."/>
            <person name="Bhattacharjee R."/>
            <person name="Rokhsar D.S."/>
        </authorList>
    </citation>
    <scope>NUCLEOTIDE SEQUENCE [LARGE SCALE GENOMIC DNA]</scope>
    <source>
        <strain evidence="2">cv. TDa95/00328</strain>
    </source>
</reference>
<comment type="caution">
    <text evidence="1">The sequence shown here is derived from an EMBL/GenBank/DDBJ whole genome shotgun (WGS) entry which is preliminary data.</text>
</comment>
<sequence>MPSGYGTIPTSSSPGSSGSRAIDVFYRARDRGQALIATRRPWRELFDPKAFARPYSYGEAMARVRRNLAYFRVNYALVVLLIVFVGLLWHPVSMIVFLAVFIAWFFLFFFRNEPVTVFGREVDDRIVLAVLSVVTIVALVLTDVGLNVLVSLAIAAVLIGLHAAFRMTEDLLLEDQDGAGAGLLSFVGSSAV</sequence>
<organism evidence="1 2">
    <name type="scientific">Dioscorea alata</name>
    <name type="common">Purple yam</name>
    <dbReference type="NCBI Taxonomy" id="55571"/>
    <lineage>
        <taxon>Eukaryota</taxon>
        <taxon>Viridiplantae</taxon>
        <taxon>Streptophyta</taxon>
        <taxon>Embryophyta</taxon>
        <taxon>Tracheophyta</taxon>
        <taxon>Spermatophyta</taxon>
        <taxon>Magnoliopsida</taxon>
        <taxon>Liliopsida</taxon>
        <taxon>Dioscoreales</taxon>
        <taxon>Dioscoreaceae</taxon>
        <taxon>Dioscorea</taxon>
    </lineage>
</organism>
<gene>
    <name evidence="1" type="ORF">IHE45_19G008500</name>
</gene>